<dbReference type="Pfam" id="PF14322">
    <property type="entry name" value="SusD-like_3"/>
    <property type="match status" value="1"/>
</dbReference>
<dbReference type="InterPro" id="IPR011990">
    <property type="entry name" value="TPR-like_helical_dom_sf"/>
</dbReference>
<dbReference type="SUPFAM" id="SSF48452">
    <property type="entry name" value="TPR-like"/>
    <property type="match status" value="1"/>
</dbReference>
<feature type="domain" description="RagB/SusD" evidence="7">
    <location>
        <begin position="326"/>
        <end position="661"/>
    </location>
</feature>
<dbReference type="RefSeq" id="WP_320186154.1">
    <property type="nucleotide sequence ID" value="NZ_CP138332.1"/>
</dbReference>
<organism evidence="9 10">
    <name type="scientific">Sphingobacterium bambusae</name>
    <dbReference type="NCBI Taxonomy" id="662858"/>
    <lineage>
        <taxon>Bacteria</taxon>
        <taxon>Pseudomonadati</taxon>
        <taxon>Bacteroidota</taxon>
        <taxon>Sphingobacteriia</taxon>
        <taxon>Sphingobacteriales</taxon>
        <taxon>Sphingobacteriaceae</taxon>
        <taxon>Sphingobacterium</taxon>
    </lineage>
</organism>
<evidence type="ECO:0000256" key="4">
    <source>
        <dbReference type="ARBA" id="ARBA00023136"/>
    </source>
</evidence>
<keyword evidence="10" id="KW-1185">Reference proteome</keyword>
<keyword evidence="5" id="KW-0998">Cell outer membrane</keyword>
<proteinExistence type="inferred from homology"/>
<feature type="chain" id="PRO_5047384511" evidence="6">
    <location>
        <begin position="23"/>
        <end position="674"/>
    </location>
</feature>
<dbReference type="Pfam" id="PF07980">
    <property type="entry name" value="SusD_RagB"/>
    <property type="match status" value="1"/>
</dbReference>
<evidence type="ECO:0000259" key="7">
    <source>
        <dbReference type="Pfam" id="PF07980"/>
    </source>
</evidence>
<evidence type="ECO:0000313" key="10">
    <source>
        <dbReference type="Proteomes" id="UP001597525"/>
    </source>
</evidence>
<evidence type="ECO:0000256" key="1">
    <source>
        <dbReference type="ARBA" id="ARBA00004442"/>
    </source>
</evidence>
<feature type="domain" description="SusD-like N-terminal" evidence="8">
    <location>
        <begin position="87"/>
        <end position="241"/>
    </location>
</feature>
<sequence>MKKYIYITIILTAALLASSCTADFLEDKRDLTGVNEDVFKDPVLAQAYVDYVYGLFLPANNGTGFMATQTASDNGSYSTIFAQTSDELAGETDFNKEWPLISNINNHANKYFGQRMGTNISNNTWTRLRQINMFLTEVEKYGLADDVKNPLKGQLYFWRAWQYFELMRLYGGVPIVLEAQNPAVGNNEENSIPRSTSSETIAQINADIDQAIALLPGRWDGANWGRITSGAAAALRGRVMLTWASPQFNPNDDASRWQLAYDANVEAKKLLEQNGFGLFKEGNLANGDAWGRMWFKEVDNAEAVIVFGFNNVAKGGNFTKNSGWEQAIRPREINGAGSVSPTRQIVESFPMRDGKAIDDNTSAYSYDPNKFYKNRDPRFYKSFAYNGAIWPYGANPNFKVWTYAWKKDSNASTAYTSTETKGANASGIYICKSSNIAASNNINNFEESGTDFMEMRFAEVLLNLAESAIGIGRLSEGLQGIVSIRERAGLENNDGSYGLGNVAGSRDQLFKAVLNERKIEFAYEGKRFYDLRRWMLFDDATGMNTRLGIPVLNGTRRTGYTIKVKTSNGEYFGAGDPLLLANGSAPVADRNTTSYPAGITTYEQYLDYLYDNHFVVSVKDDLDRTNASPRWTFKWYPEYYYFGIHQTILDASPYLEQTKGWNSLNGVGNFDPLL</sequence>
<evidence type="ECO:0000256" key="5">
    <source>
        <dbReference type="ARBA" id="ARBA00023237"/>
    </source>
</evidence>
<feature type="signal peptide" evidence="6">
    <location>
        <begin position="1"/>
        <end position="22"/>
    </location>
</feature>
<name>A0ABW6BDC2_9SPHI</name>
<evidence type="ECO:0000256" key="3">
    <source>
        <dbReference type="ARBA" id="ARBA00022729"/>
    </source>
</evidence>
<dbReference type="EMBL" id="JBHUPB010000006">
    <property type="protein sequence ID" value="MFD2967492.1"/>
    <property type="molecule type" value="Genomic_DNA"/>
</dbReference>
<keyword evidence="3 6" id="KW-0732">Signal</keyword>
<comment type="caution">
    <text evidence="9">The sequence shown here is derived from an EMBL/GenBank/DDBJ whole genome shotgun (WGS) entry which is preliminary data.</text>
</comment>
<evidence type="ECO:0000256" key="2">
    <source>
        <dbReference type="ARBA" id="ARBA00006275"/>
    </source>
</evidence>
<dbReference type="InterPro" id="IPR012944">
    <property type="entry name" value="SusD_RagB_dom"/>
</dbReference>
<reference evidence="10" key="1">
    <citation type="journal article" date="2019" name="Int. J. Syst. Evol. Microbiol.">
        <title>The Global Catalogue of Microorganisms (GCM) 10K type strain sequencing project: providing services to taxonomists for standard genome sequencing and annotation.</title>
        <authorList>
            <consortium name="The Broad Institute Genomics Platform"/>
            <consortium name="The Broad Institute Genome Sequencing Center for Infectious Disease"/>
            <person name="Wu L."/>
            <person name="Ma J."/>
        </authorList>
    </citation>
    <scope>NUCLEOTIDE SEQUENCE [LARGE SCALE GENOMIC DNA]</scope>
    <source>
        <strain evidence="10">KCTC 22814</strain>
    </source>
</reference>
<evidence type="ECO:0000259" key="8">
    <source>
        <dbReference type="Pfam" id="PF14322"/>
    </source>
</evidence>
<comment type="similarity">
    <text evidence="2">Belongs to the SusD family.</text>
</comment>
<accession>A0ABW6BDC2</accession>
<dbReference type="Proteomes" id="UP001597525">
    <property type="component" value="Unassembled WGS sequence"/>
</dbReference>
<keyword evidence="4" id="KW-0472">Membrane</keyword>
<evidence type="ECO:0000256" key="6">
    <source>
        <dbReference type="SAM" id="SignalP"/>
    </source>
</evidence>
<comment type="subcellular location">
    <subcellularLocation>
        <location evidence="1">Cell outer membrane</location>
    </subcellularLocation>
</comment>
<dbReference type="PROSITE" id="PS51257">
    <property type="entry name" value="PROKAR_LIPOPROTEIN"/>
    <property type="match status" value="1"/>
</dbReference>
<dbReference type="InterPro" id="IPR033985">
    <property type="entry name" value="SusD-like_N"/>
</dbReference>
<evidence type="ECO:0000313" key="9">
    <source>
        <dbReference type="EMBL" id="MFD2967492.1"/>
    </source>
</evidence>
<dbReference type="Gene3D" id="1.25.40.390">
    <property type="match status" value="1"/>
</dbReference>
<gene>
    <name evidence="9" type="ORF">ACFS7Y_08835</name>
</gene>
<protein>
    <submittedName>
        <fullName evidence="9">RagB/SusD family nutrient uptake outer membrane protein</fullName>
    </submittedName>
</protein>